<gene>
    <name evidence="2" type="ORF">NPIL_392691</name>
</gene>
<comment type="caution">
    <text evidence="2">The sequence shown here is derived from an EMBL/GenBank/DDBJ whole genome shotgun (WGS) entry which is preliminary data.</text>
</comment>
<evidence type="ECO:0000313" key="3">
    <source>
        <dbReference type="Proteomes" id="UP000887013"/>
    </source>
</evidence>
<evidence type="ECO:0000313" key="2">
    <source>
        <dbReference type="EMBL" id="GFU21499.1"/>
    </source>
</evidence>
<sequence length="103" mass="12053">MGIFCWLLCHKKINQHIDAEIVIYGTLSKVSLQLFRCLSFLHYQPEKLKYSWRSRVRIVDEDLIVRAGTSFRLTQQINVHHKPGHQSRDHDEVTQPGGPMINK</sequence>
<dbReference type="EMBL" id="BMAW01080858">
    <property type="protein sequence ID" value="GFU21499.1"/>
    <property type="molecule type" value="Genomic_DNA"/>
</dbReference>
<proteinExistence type="predicted"/>
<feature type="region of interest" description="Disordered" evidence="1">
    <location>
        <begin position="78"/>
        <end position="103"/>
    </location>
</feature>
<name>A0A8X6QGX1_NEPPI</name>
<organism evidence="2 3">
    <name type="scientific">Nephila pilipes</name>
    <name type="common">Giant wood spider</name>
    <name type="synonym">Nephila maculata</name>
    <dbReference type="NCBI Taxonomy" id="299642"/>
    <lineage>
        <taxon>Eukaryota</taxon>
        <taxon>Metazoa</taxon>
        <taxon>Ecdysozoa</taxon>
        <taxon>Arthropoda</taxon>
        <taxon>Chelicerata</taxon>
        <taxon>Arachnida</taxon>
        <taxon>Araneae</taxon>
        <taxon>Araneomorphae</taxon>
        <taxon>Entelegynae</taxon>
        <taxon>Araneoidea</taxon>
        <taxon>Nephilidae</taxon>
        <taxon>Nephila</taxon>
    </lineage>
</organism>
<reference evidence="2" key="1">
    <citation type="submission" date="2020-08" db="EMBL/GenBank/DDBJ databases">
        <title>Multicomponent nature underlies the extraordinary mechanical properties of spider dragline silk.</title>
        <authorList>
            <person name="Kono N."/>
            <person name="Nakamura H."/>
            <person name="Mori M."/>
            <person name="Yoshida Y."/>
            <person name="Ohtoshi R."/>
            <person name="Malay A.D."/>
            <person name="Moran D.A.P."/>
            <person name="Tomita M."/>
            <person name="Numata K."/>
            <person name="Arakawa K."/>
        </authorList>
    </citation>
    <scope>NUCLEOTIDE SEQUENCE</scope>
</reference>
<evidence type="ECO:0000256" key="1">
    <source>
        <dbReference type="SAM" id="MobiDB-lite"/>
    </source>
</evidence>
<accession>A0A8X6QGX1</accession>
<dbReference type="AlphaFoldDB" id="A0A8X6QGX1"/>
<keyword evidence="3" id="KW-1185">Reference proteome</keyword>
<dbReference type="Proteomes" id="UP000887013">
    <property type="component" value="Unassembled WGS sequence"/>
</dbReference>
<protein>
    <submittedName>
        <fullName evidence="2">Uncharacterized protein</fullName>
    </submittedName>
</protein>